<dbReference type="EMBL" id="BMNT01000041">
    <property type="protein sequence ID" value="GGL10743.1"/>
    <property type="molecule type" value="Genomic_DNA"/>
</dbReference>
<dbReference type="AlphaFoldDB" id="A0A917RJM5"/>
<evidence type="ECO:0000313" key="2">
    <source>
        <dbReference type="Proteomes" id="UP000645217"/>
    </source>
</evidence>
<sequence length="107" mass="11838">MVQAQTPGLTLARDVRRDVDEQAFLFVWGEPHGRTLGNRGFADVTPAFRVCVGSHSPFRPALPAFPSRFPAKPAGSPMARPIRMRTCTEPRLGMPAKTRRVVPVKSR</sequence>
<reference evidence="1" key="2">
    <citation type="submission" date="2020-09" db="EMBL/GenBank/DDBJ databases">
        <authorList>
            <person name="Sun Q."/>
            <person name="Ohkuma M."/>
        </authorList>
    </citation>
    <scope>NUCLEOTIDE SEQUENCE</scope>
    <source>
        <strain evidence="1">JCM 13064</strain>
    </source>
</reference>
<proteinExistence type="predicted"/>
<evidence type="ECO:0000313" key="1">
    <source>
        <dbReference type="EMBL" id="GGL10743.1"/>
    </source>
</evidence>
<keyword evidence="2" id="KW-1185">Reference proteome</keyword>
<name>A0A917RJM5_9ACTN</name>
<protein>
    <submittedName>
        <fullName evidence="1">Uncharacterized protein</fullName>
    </submittedName>
</protein>
<gene>
    <name evidence="1" type="ORF">GCM10007964_61190</name>
</gene>
<reference evidence="1" key="1">
    <citation type="journal article" date="2014" name="Int. J. Syst. Evol. Microbiol.">
        <title>Complete genome sequence of Corynebacterium casei LMG S-19264T (=DSM 44701T), isolated from a smear-ripened cheese.</title>
        <authorList>
            <consortium name="US DOE Joint Genome Institute (JGI-PGF)"/>
            <person name="Walter F."/>
            <person name="Albersmeier A."/>
            <person name="Kalinowski J."/>
            <person name="Ruckert C."/>
        </authorList>
    </citation>
    <scope>NUCLEOTIDE SEQUENCE</scope>
    <source>
        <strain evidence="1">JCM 13064</strain>
    </source>
</reference>
<organism evidence="1 2">
    <name type="scientific">Sphaerisporangium melleum</name>
    <dbReference type="NCBI Taxonomy" id="321316"/>
    <lineage>
        <taxon>Bacteria</taxon>
        <taxon>Bacillati</taxon>
        <taxon>Actinomycetota</taxon>
        <taxon>Actinomycetes</taxon>
        <taxon>Streptosporangiales</taxon>
        <taxon>Streptosporangiaceae</taxon>
        <taxon>Sphaerisporangium</taxon>
    </lineage>
</organism>
<accession>A0A917RJM5</accession>
<comment type="caution">
    <text evidence="1">The sequence shown here is derived from an EMBL/GenBank/DDBJ whole genome shotgun (WGS) entry which is preliminary data.</text>
</comment>
<dbReference type="Proteomes" id="UP000645217">
    <property type="component" value="Unassembled WGS sequence"/>
</dbReference>